<dbReference type="EMBL" id="MHOH01000005">
    <property type="protein sequence ID" value="OGZ61171.1"/>
    <property type="molecule type" value="Genomic_DNA"/>
</dbReference>
<comment type="caution">
    <text evidence="1">The sequence shown here is derived from an EMBL/GenBank/DDBJ whole genome shotgun (WGS) entry which is preliminary data.</text>
</comment>
<gene>
    <name evidence="1" type="ORF">A2919_01045</name>
</gene>
<dbReference type="AlphaFoldDB" id="A0A1G2HG00"/>
<accession>A0A1G2HG00</accession>
<dbReference type="Proteomes" id="UP000178835">
    <property type="component" value="Unassembled WGS sequence"/>
</dbReference>
<protein>
    <submittedName>
        <fullName evidence="1">Uncharacterized protein</fullName>
    </submittedName>
</protein>
<proteinExistence type="predicted"/>
<evidence type="ECO:0000313" key="1">
    <source>
        <dbReference type="EMBL" id="OGZ61171.1"/>
    </source>
</evidence>
<name>A0A1G2HG00_9BACT</name>
<evidence type="ECO:0000313" key="2">
    <source>
        <dbReference type="Proteomes" id="UP000178835"/>
    </source>
</evidence>
<organism evidence="1 2">
    <name type="scientific">Candidatus Spechtbacteria bacterium RIFCSPLOWO2_01_FULL_43_12</name>
    <dbReference type="NCBI Taxonomy" id="1802162"/>
    <lineage>
        <taxon>Bacteria</taxon>
        <taxon>Candidatus Spechtiibacteriota</taxon>
    </lineage>
</organism>
<reference evidence="1 2" key="1">
    <citation type="journal article" date="2016" name="Nat. Commun.">
        <title>Thousands of microbial genomes shed light on interconnected biogeochemical processes in an aquifer system.</title>
        <authorList>
            <person name="Anantharaman K."/>
            <person name="Brown C.T."/>
            <person name="Hug L.A."/>
            <person name="Sharon I."/>
            <person name="Castelle C.J."/>
            <person name="Probst A.J."/>
            <person name="Thomas B.C."/>
            <person name="Singh A."/>
            <person name="Wilkins M.J."/>
            <person name="Karaoz U."/>
            <person name="Brodie E.L."/>
            <person name="Williams K.H."/>
            <person name="Hubbard S.S."/>
            <person name="Banfield J.F."/>
        </authorList>
    </citation>
    <scope>NUCLEOTIDE SEQUENCE [LARGE SCALE GENOMIC DNA]</scope>
</reference>
<sequence length="64" mass="7846">MLENHIYNLHHQLVQENKSLWRIKNHYLEDAGDCAKCQEFWKKMEQDKEEHITELTQLIKEHLS</sequence>